<accession>A0A1H0PQY7</accession>
<proteinExistence type="predicted"/>
<evidence type="ECO:0000313" key="1">
    <source>
        <dbReference type="EMBL" id="SDP07220.1"/>
    </source>
</evidence>
<evidence type="ECO:0000313" key="2">
    <source>
        <dbReference type="Proteomes" id="UP000186456"/>
    </source>
</evidence>
<dbReference type="AlphaFoldDB" id="A0A1H0PQY7"/>
<organism evidence="1 2">
    <name type="scientific">Microbacterium testaceum (strain StLB037)</name>
    <dbReference type="NCBI Taxonomy" id="979556"/>
    <lineage>
        <taxon>Bacteria</taxon>
        <taxon>Bacillati</taxon>
        <taxon>Actinomycetota</taxon>
        <taxon>Actinomycetes</taxon>
        <taxon>Micrococcales</taxon>
        <taxon>Microbacteriaceae</taxon>
        <taxon>Microbacterium</taxon>
    </lineage>
</organism>
<name>A0A1H0PQY7_MICTS</name>
<protein>
    <submittedName>
        <fullName evidence="1">Uncharacterized protein</fullName>
    </submittedName>
</protein>
<reference evidence="1 2" key="1">
    <citation type="submission" date="2016-10" db="EMBL/GenBank/DDBJ databases">
        <authorList>
            <person name="de Groot N.N."/>
        </authorList>
    </citation>
    <scope>NUCLEOTIDE SEQUENCE [LARGE SCALE GENOMIC DNA]</scope>
    <source>
        <strain evidence="1 2">StLB037</strain>
    </source>
</reference>
<gene>
    <name evidence="1" type="ORF">SAMN04487788_1941</name>
</gene>
<dbReference type="Proteomes" id="UP000186456">
    <property type="component" value="Unassembled WGS sequence"/>
</dbReference>
<dbReference type="EMBL" id="FNJN01000004">
    <property type="protein sequence ID" value="SDP07220.1"/>
    <property type="molecule type" value="Genomic_DNA"/>
</dbReference>
<sequence>MLPADFRANVKPYTVRAIGTLSAPTVFIDYTRITHDGMPQGAMLDGFDIALVSPLTDFAKAEDYLDPAVREFVRAIDPAPDLAWSETNKRELSEYLAWVVTVSFPTASHQE</sequence>